<dbReference type="AlphaFoldDB" id="A0A3B0YM63"/>
<accession>A0A3B0YM63</accession>
<organism evidence="1">
    <name type="scientific">hydrothermal vent metagenome</name>
    <dbReference type="NCBI Taxonomy" id="652676"/>
    <lineage>
        <taxon>unclassified sequences</taxon>
        <taxon>metagenomes</taxon>
        <taxon>ecological metagenomes</taxon>
    </lineage>
</organism>
<dbReference type="SUPFAM" id="SSF53850">
    <property type="entry name" value="Periplasmic binding protein-like II"/>
    <property type="match status" value="1"/>
</dbReference>
<dbReference type="EMBL" id="UOFM01000443">
    <property type="protein sequence ID" value="VAW82038.1"/>
    <property type="molecule type" value="Genomic_DNA"/>
</dbReference>
<name>A0A3B0YM63_9ZZZZ</name>
<sequence length="252" mass="28440">MTRTMPGLAVLIGLLGLCLLSGPALAETTPDDKVLVLNTAFSEPISNKEQTGFADTLIGMALQRLGYRLKTLHLPAERALIIANDGIDDGEMLRIAGLQKSYPNLIQVPEKIIDLEFSAFTRKKSLPITGWHDLAAYPVAIITGWKILERNIPATIDLVTVRNVDQLFTLLLKDRTDAILYTRWSGLAYIRKHQLQEISIVEPPLERKSMYVYLHKRHRELVPRLAHELRLLKAEGEKQRLFREILAPYAGD</sequence>
<reference evidence="1" key="1">
    <citation type="submission" date="2018-06" db="EMBL/GenBank/DDBJ databases">
        <authorList>
            <person name="Zhirakovskaya E."/>
        </authorList>
    </citation>
    <scope>NUCLEOTIDE SEQUENCE</scope>
</reference>
<evidence type="ECO:0000313" key="1">
    <source>
        <dbReference type="EMBL" id="VAW82038.1"/>
    </source>
</evidence>
<dbReference type="Gene3D" id="3.40.190.10">
    <property type="entry name" value="Periplasmic binding protein-like II"/>
    <property type="match status" value="2"/>
</dbReference>
<gene>
    <name evidence="1" type="ORF">MNBD_GAMMA14-1851</name>
</gene>
<protein>
    <submittedName>
        <fullName evidence="1">Uncharacterized protein</fullName>
    </submittedName>
</protein>
<proteinExistence type="predicted"/>